<feature type="domain" description="ABC transporter" evidence="5">
    <location>
        <begin position="217"/>
        <end position="492"/>
    </location>
</feature>
<evidence type="ECO:0000313" key="6">
    <source>
        <dbReference type="EMBL" id="THH05697.1"/>
    </source>
</evidence>
<evidence type="ECO:0000256" key="1">
    <source>
        <dbReference type="ARBA" id="ARBA00022741"/>
    </source>
</evidence>
<feature type="region of interest" description="Disordered" evidence="4">
    <location>
        <begin position="505"/>
        <end position="529"/>
    </location>
</feature>
<dbReference type="Pfam" id="PF00005">
    <property type="entry name" value="ABC_tran"/>
    <property type="match status" value="1"/>
</dbReference>
<dbReference type="PROSITE" id="PS50893">
    <property type="entry name" value="ABC_TRANSPORTER_2"/>
    <property type="match status" value="1"/>
</dbReference>
<dbReference type="GO" id="GO:0034040">
    <property type="term" value="F:ATPase-coupled lipid transmembrane transporter activity"/>
    <property type="evidence" value="ECO:0007669"/>
    <property type="project" value="TreeGrafter"/>
</dbReference>
<proteinExistence type="inferred from homology"/>
<reference evidence="6 7" key="1">
    <citation type="submission" date="2019-02" db="EMBL/GenBank/DDBJ databases">
        <title>Genome sequencing of the rare red list fungi Phellinidium pouzarii.</title>
        <authorList>
            <person name="Buettner E."/>
            <person name="Kellner H."/>
        </authorList>
    </citation>
    <scope>NUCLEOTIDE SEQUENCE [LARGE SCALE GENOMIC DNA]</scope>
    <source>
        <strain evidence="6 7">DSM 108285</strain>
    </source>
</reference>
<evidence type="ECO:0000256" key="3">
    <source>
        <dbReference type="ARBA" id="ARBA00024363"/>
    </source>
</evidence>
<name>A0A4S4L3E4_9AGAM</name>
<dbReference type="OrthoDB" id="6500128at2759"/>
<keyword evidence="2" id="KW-0067">ATP-binding</keyword>
<comment type="similarity">
    <text evidence="3">Belongs to the ABC transporter superfamily. ABCB family. Heavy Metal importer (TC 3.A.1.210) subfamily.</text>
</comment>
<dbReference type="AlphaFoldDB" id="A0A4S4L3E4"/>
<keyword evidence="1" id="KW-0547">Nucleotide-binding</keyword>
<accession>A0A4S4L3E4</accession>
<evidence type="ECO:0000313" key="7">
    <source>
        <dbReference type="Proteomes" id="UP000308199"/>
    </source>
</evidence>
<evidence type="ECO:0000256" key="2">
    <source>
        <dbReference type="ARBA" id="ARBA00022840"/>
    </source>
</evidence>
<organism evidence="6 7">
    <name type="scientific">Phellinidium pouzarii</name>
    <dbReference type="NCBI Taxonomy" id="167371"/>
    <lineage>
        <taxon>Eukaryota</taxon>
        <taxon>Fungi</taxon>
        <taxon>Dikarya</taxon>
        <taxon>Basidiomycota</taxon>
        <taxon>Agaricomycotina</taxon>
        <taxon>Agaricomycetes</taxon>
        <taxon>Hymenochaetales</taxon>
        <taxon>Hymenochaetaceae</taxon>
        <taxon>Phellinidium</taxon>
    </lineage>
</organism>
<dbReference type="Proteomes" id="UP000308199">
    <property type="component" value="Unassembled WGS sequence"/>
</dbReference>
<comment type="caution">
    <text evidence="6">The sequence shown here is derived from an EMBL/GenBank/DDBJ whole genome shotgun (WGS) entry which is preliminary data.</text>
</comment>
<dbReference type="SUPFAM" id="SSF52540">
    <property type="entry name" value="P-loop containing nucleoside triphosphate hydrolases"/>
    <property type="match status" value="1"/>
</dbReference>
<gene>
    <name evidence="6" type="ORF">EW145_g4612</name>
</gene>
<dbReference type="GO" id="GO:0016887">
    <property type="term" value="F:ATP hydrolysis activity"/>
    <property type="evidence" value="ECO:0007669"/>
    <property type="project" value="InterPro"/>
</dbReference>
<dbReference type="InterPro" id="IPR003593">
    <property type="entry name" value="AAA+_ATPase"/>
</dbReference>
<dbReference type="SMART" id="SM00382">
    <property type="entry name" value="AAA"/>
    <property type="match status" value="1"/>
</dbReference>
<protein>
    <recommendedName>
        <fullName evidence="5">ABC transporter domain-containing protein</fullName>
    </recommendedName>
</protein>
<dbReference type="GO" id="GO:0005524">
    <property type="term" value="F:ATP binding"/>
    <property type="evidence" value="ECO:0007669"/>
    <property type="project" value="UniProtKB-KW"/>
</dbReference>
<feature type="compositionally biased region" description="Basic and acidic residues" evidence="4">
    <location>
        <begin position="506"/>
        <end position="529"/>
    </location>
</feature>
<dbReference type="Gene3D" id="3.40.50.300">
    <property type="entry name" value="P-loop containing nucleotide triphosphate hydrolases"/>
    <property type="match status" value="1"/>
</dbReference>
<evidence type="ECO:0000256" key="4">
    <source>
        <dbReference type="SAM" id="MobiDB-lite"/>
    </source>
</evidence>
<dbReference type="PANTHER" id="PTHR24221">
    <property type="entry name" value="ATP-BINDING CASSETTE SUB-FAMILY B"/>
    <property type="match status" value="1"/>
</dbReference>
<dbReference type="EMBL" id="SGPK01000243">
    <property type="protein sequence ID" value="THH05697.1"/>
    <property type="molecule type" value="Genomic_DNA"/>
</dbReference>
<keyword evidence="7" id="KW-1185">Reference proteome</keyword>
<dbReference type="InterPro" id="IPR039421">
    <property type="entry name" value="Type_1_exporter"/>
</dbReference>
<dbReference type="InterPro" id="IPR003439">
    <property type="entry name" value="ABC_transporter-like_ATP-bd"/>
</dbReference>
<dbReference type="InterPro" id="IPR027417">
    <property type="entry name" value="P-loop_NTPase"/>
</dbReference>
<dbReference type="PANTHER" id="PTHR24221:SF654">
    <property type="entry name" value="ATP-BINDING CASSETTE SUB-FAMILY B MEMBER 6"/>
    <property type="match status" value="1"/>
</dbReference>
<sequence>MEPSTAFGAFVDIFDLYESTFQLLSELGYILHVLRKFPLDPFFLAMSIMQNVIHYYSHRYISPFRRGYVIFSANKAYRRMLAFFNVAYDKDYETDIKSDGSGKYILDEFVKNREAIGDDFTGDVFNRQILDDSHSSRKRLLYIASSIYYAAMIIVFPTRLTLDAYTMLQQVPDSIRETISLISGRIRSITGTFEEIKEIYVDCDSERGTDDGYVPYLPIDDGPNRSGMKIEFRYPGTKKNALSNLSFTINPGQLVAIVGVNGSGKSSITNLFNRLYDPTEGEIFVDDIPIRSYKVDDIRSSMAILRQNHFIYPLTLRENIAIGMPGKEVTEHDFDVALEKGGAKDFIEKLPKKLDEELIPVETIRGSLAFKNTLSEELASVFESEQSRGISGGESQRLAASRTFMRLQSGLVRFLAADEPSSALDPEGEFELFSRLMEQRREMTIVLVTHRFGHITKHADLILCMKDGVLIEAGTHDELLSKGEEYYRLHNVQAQAFNKVDTYGNHVDEDSASEKSSDTPKGHRASDDQ</sequence>
<evidence type="ECO:0000259" key="5">
    <source>
        <dbReference type="PROSITE" id="PS50893"/>
    </source>
</evidence>